<feature type="domain" description="3-hydroxyacyl-CoA dehydrogenase NAD binding" evidence="6">
    <location>
        <begin position="9"/>
        <end position="205"/>
    </location>
</feature>
<dbReference type="GO" id="GO:0006631">
    <property type="term" value="P:fatty acid metabolic process"/>
    <property type="evidence" value="ECO:0007669"/>
    <property type="project" value="InterPro"/>
</dbReference>
<name>A0A0N8GT78_9CHLR</name>
<sequence>MTYRIQRAVVIGSGTMGGGIAAHLANAGVRTVLLDIVPSALTPEEEAKGLSLQSKAVRNRIVQTGWDRVVKSSPAALMNKKAGELVQLGNLEDDFAVISEADWVIEVIVEKLEPKQQLMARIDEIRKAGSIISSNTSGIPIHKIAEDRSDDFKKHFLGTHFFNPPRYLKLLEVIPTPDTDPAIIDYIRSFGQERLGKGVVIAKDTPNFIANRIGTFGGAYAMKYIVDNGYTIEEVDALTGTLIGNPKSGTFRLGDLVGIDVMVGVAHNLYNLVPDDESRDALLAPAPVQGLMERGWLGQKSGQGFYKTVKGANGKEFWVLDWETGEHRAPREVDLPIIKQAKKQGNLAARLRFLVNQSQDRGGKLIADTLLPSLAYAARRVPEISDHLYDVDNALRWGFAKEMGPFEMWDAIGLADGVKLMQERDIQVADWVLALLEKGHASFYQTVDGAKQAYSPVTGEYEAVPSSDLKLDLDELRNAGKEVARNDSASLIDLGDGVLCFEFHSKMNALDSEITEMGFKALELLKDDRWTGMVVGNQGSDFCIGANIFMLMMAAQNDQFDQLEQMLKTSHDLMQGMRFSPKPIVTAPFGRVLGGGAEVSMHGSRMCIAAETYMGLVEVGVGLIPGAGGVKEFVRRVISPAIKLAPESDPTPYLQRVFEQIGMAKVGTSAFEARDQGFVTEADRIVMNSDELIGRAKQFVLDLAAAGFSPPAREKLYAAGRDGLAAMRVGVWMMQQGGYISEYDAFIGNKLAYAIAGGDLSSPQWVDEEHFLAMEREVFLALCHEPKTMERIMFMLQNNKPLRN</sequence>
<dbReference type="RefSeq" id="WP_054532863.1">
    <property type="nucleotide sequence ID" value="NZ_LGKP01000006.1"/>
</dbReference>
<comment type="caution">
    <text evidence="8">The sequence shown here is derived from an EMBL/GenBank/DDBJ whole genome shotgun (WGS) entry which is preliminary data.</text>
</comment>
<dbReference type="Pfam" id="PF00725">
    <property type="entry name" value="3HCDH"/>
    <property type="match status" value="1"/>
</dbReference>
<keyword evidence="3" id="KW-0520">NAD</keyword>
<evidence type="ECO:0000256" key="3">
    <source>
        <dbReference type="ARBA" id="ARBA00023027"/>
    </source>
</evidence>
<dbReference type="AlphaFoldDB" id="A0A0N8GT78"/>
<organism evidence="8 9">
    <name type="scientific">Herpetosiphon geysericola</name>
    <dbReference type="NCBI Taxonomy" id="70996"/>
    <lineage>
        <taxon>Bacteria</taxon>
        <taxon>Bacillati</taxon>
        <taxon>Chloroflexota</taxon>
        <taxon>Chloroflexia</taxon>
        <taxon>Herpetosiphonales</taxon>
        <taxon>Herpetosiphonaceae</taxon>
        <taxon>Herpetosiphon</taxon>
    </lineage>
</organism>
<dbReference type="InterPro" id="IPR045004">
    <property type="entry name" value="ECH_dom"/>
</dbReference>
<keyword evidence="2" id="KW-0560">Oxidoreductase</keyword>
<dbReference type="STRING" id="70996.SE18_02620"/>
<accession>A0A0N8GT78</accession>
<evidence type="ECO:0000256" key="2">
    <source>
        <dbReference type="ARBA" id="ARBA00023002"/>
    </source>
</evidence>
<keyword evidence="9" id="KW-1185">Reference proteome</keyword>
<feature type="domain" description="Enoyl-CoA hydratase/isomerase" evidence="7">
    <location>
        <begin position="504"/>
        <end position="630"/>
    </location>
</feature>
<dbReference type="SUPFAM" id="SSF48179">
    <property type="entry name" value="6-phosphogluconate dehydrogenase C-terminal domain-like"/>
    <property type="match status" value="2"/>
</dbReference>
<dbReference type="InterPro" id="IPR006108">
    <property type="entry name" value="3HC_DH_C"/>
</dbReference>
<dbReference type="InterPro" id="IPR008927">
    <property type="entry name" value="6-PGluconate_DH-like_C_sf"/>
</dbReference>
<reference evidence="8 9" key="1">
    <citation type="submission" date="2015-07" db="EMBL/GenBank/DDBJ databases">
        <title>Whole genome sequence of Herpetosiphon geysericola DSM 7119.</title>
        <authorList>
            <person name="Hemp J."/>
            <person name="Ward L.M."/>
            <person name="Pace L.A."/>
            <person name="Fischer W.W."/>
        </authorList>
    </citation>
    <scope>NUCLEOTIDE SEQUENCE [LARGE SCALE GENOMIC DNA]</scope>
    <source>
        <strain evidence="8 9">DSM 7119</strain>
    </source>
</reference>
<comment type="catalytic activity">
    <reaction evidence="4">
        <text>a (3S)-3-hydroxyacyl-CoA + NAD(+) = a 3-oxoacyl-CoA + NADH + H(+)</text>
        <dbReference type="Rhea" id="RHEA:22432"/>
        <dbReference type="ChEBI" id="CHEBI:15378"/>
        <dbReference type="ChEBI" id="CHEBI:57318"/>
        <dbReference type="ChEBI" id="CHEBI:57540"/>
        <dbReference type="ChEBI" id="CHEBI:57945"/>
        <dbReference type="ChEBI" id="CHEBI:90726"/>
        <dbReference type="EC" id="1.1.1.35"/>
    </reaction>
</comment>
<evidence type="ECO:0000313" key="9">
    <source>
        <dbReference type="Proteomes" id="UP000050277"/>
    </source>
</evidence>
<dbReference type="InterPro" id="IPR036291">
    <property type="entry name" value="NAD(P)-bd_dom_sf"/>
</dbReference>
<dbReference type="CDD" id="cd06558">
    <property type="entry name" value="crotonase-like"/>
    <property type="match status" value="1"/>
</dbReference>
<dbReference type="Gene3D" id="3.40.50.720">
    <property type="entry name" value="NAD(P)-binding Rossmann-like Domain"/>
    <property type="match status" value="1"/>
</dbReference>
<dbReference type="InterPro" id="IPR006176">
    <property type="entry name" value="3-OHacyl-CoA_DH_NAD-bd"/>
</dbReference>
<dbReference type="GO" id="GO:0003857">
    <property type="term" value="F:(3S)-3-hydroxyacyl-CoA dehydrogenase (NAD+) activity"/>
    <property type="evidence" value="ECO:0007669"/>
    <property type="project" value="UniProtKB-EC"/>
</dbReference>
<feature type="domain" description="3-hydroxyacyl-CoA dehydrogenase C-terminal" evidence="5">
    <location>
        <begin position="208"/>
        <end position="307"/>
    </location>
</feature>
<dbReference type="Gene3D" id="3.90.226.10">
    <property type="entry name" value="2-enoyl-CoA Hydratase, Chain A, domain 1"/>
    <property type="match status" value="1"/>
</dbReference>
<gene>
    <name evidence="8" type="ORF">SE18_02620</name>
</gene>
<comment type="similarity">
    <text evidence="1">Belongs to the 3-hydroxyacyl-CoA dehydrogenase family.</text>
</comment>
<dbReference type="Pfam" id="PF16113">
    <property type="entry name" value="ECH_2"/>
    <property type="match status" value="1"/>
</dbReference>
<dbReference type="Proteomes" id="UP000050277">
    <property type="component" value="Unassembled WGS sequence"/>
</dbReference>
<dbReference type="GO" id="GO:0070403">
    <property type="term" value="F:NAD+ binding"/>
    <property type="evidence" value="ECO:0007669"/>
    <property type="project" value="InterPro"/>
</dbReference>
<evidence type="ECO:0000259" key="5">
    <source>
        <dbReference type="Pfam" id="PF00725"/>
    </source>
</evidence>
<dbReference type="Gene3D" id="1.10.1040.50">
    <property type="match status" value="1"/>
</dbReference>
<dbReference type="InterPro" id="IPR029045">
    <property type="entry name" value="ClpP/crotonase-like_dom_sf"/>
</dbReference>
<evidence type="ECO:0000256" key="4">
    <source>
        <dbReference type="ARBA" id="ARBA00049556"/>
    </source>
</evidence>
<evidence type="ECO:0000313" key="8">
    <source>
        <dbReference type="EMBL" id="KPL91338.1"/>
    </source>
</evidence>
<dbReference type="PANTHER" id="PTHR48075">
    <property type="entry name" value="3-HYDROXYACYL-COA DEHYDROGENASE FAMILY PROTEIN"/>
    <property type="match status" value="1"/>
</dbReference>
<dbReference type="PANTHER" id="PTHR48075:SF7">
    <property type="entry name" value="3-HYDROXYACYL-COA DEHYDROGENASE-RELATED"/>
    <property type="match status" value="1"/>
</dbReference>
<proteinExistence type="inferred from homology"/>
<evidence type="ECO:0000259" key="7">
    <source>
        <dbReference type="Pfam" id="PF16113"/>
    </source>
</evidence>
<dbReference type="Pfam" id="PF02737">
    <property type="entry name" value="3HCDH_N"/>
    <property type="match status" value="1"/>
</dbReference>
<dbReference type="EMBL" id="LGKP01000006">
    <property type="protein sequence ID" value="KPL91338.1"/>
    <property type="molecule type" value="Genomic_DNA"/>
</dbReference>
<dbReference type="SUPFAM" id="SSF51735">
    <property type="entry name" value="NAD(P)-binding Rossmann-fold domains"/>
    <property type="match status" value="1"/>
</dbReference>
<dbReference type="PATRIC" id="fig|70996.4.peg.1683"/>
<protein>
    <submittedName>
        <fullName evidence="8">3-hydroxyacyl-CoA dehydrogenase</fullName>
    </submittedName>
</protein>
<dbReference type="SUPFAM" id="SSF52096">
    <property type="entry name" value="ClpP/crotonase"/>
    <property type="match status" value="1"/>
</dbReference>
<dbReference type="OrthoDB" id="9771883at2"/>
<evidence type="ECO:0000256" key="1">
    <source>
        <dbReference type="ARBA" id="ARBA00009463"/>
    </source>
</evidence>
<evidence type="ECO:0000259" key="6">
    <source>
        <dbReference type="Pfam" id="PF02737"/>
    </source>
</evidence>